<evidence type="ECO:0000256" key="1">
    <source>
        <dbReference type="SAM" id="Phobius"/>
    </source>
</evidence>
<dbReference type="EMBL" id="AWSD01000002">
    <property type="protein sequence ID" value="ERH23859.1"/>
    <property type="molecule type" value="Genomic_DNA"/>
</dbReference>
<comment type="caution">
    <text evidence="2">The sequence shown here is derived from an EMBL/GenBank/DDBJ whole genome shotgun (WGS) entry which is preliminary data.</text>
</comment>
<protein>
    <submittedName>
        <fullName evidence="2">Uncharacterized protein</fullName>
    </submittedName>
</protein>
<name>U1QQD3_9ACTO</name>
<dbReference type="Proteomes" id="UP000016498">
    <property type="component" value="Unassembled WGS sequence"/>
</dbReference>
<reference evidence="2 3" key="1">
    <citation type="submission" date="2013-06" db="EMBL/GenBank/DDBJ databases">
        <authorList>
            <person name="Weinstock G."/>
            <person name="Sodergren E."/>
            <person name="Lobos E.A."/>
            <person name="Fulton L."/>
            <person name="Fulton R."/>
            <person name="Courtney L."/>
            <person name="Fronick C."/>
            <person name="O'Laughlin M."/>
            <person name="Godfrey J."/>
            <person name="Wilson R.M."/>
            <person name="Miner T."/>
            <person name="Farmer C."/>
            <person name="Delehaunty K."/>
            <person name="Cordes M."/>
            <person name="Minx P."/>
            <person name="Tomlinson C."/>
            <person name="Chen J."/>
            <person name="Wollam A."/>
            <person name="Pepin K.H."/>
            <person name="Bhonagiri V."/>
            <person name="Zhang X."/>
            <person name="Warren W."/>
            <person name="Mitreva M."/>
            <person name="Mardis E.R."/>
            <person name="Wilson R.K."/>
        </authorList>
    </citation>
    <scope>NUCLEOTIDE SEQUENCE [LARGE SCALE GENOMIC DNA]</scope>
    <source>
        <strain evidence="2 3">F0510</strain>
    </source>
</reference>
<feature type="transmembrane region" description="Helical" evidence="1">
    <location>
        <begin position="6"/>
        <end position="34"/>
    </location>
</feature>
<feature type="non-terminal residue" evidence="2">
    <location>
        <position position="43"/>
    </location>
</feature>
<proteinExistence type="predicted"/>
<dbReference type="AlphaFoldDB" id="U1QQD3"/>
<gene>
    <name evidence="2" type="ORF">HMPREF1549_00008</name>
</gene>
<sequence length="43" mass="4727">MPLSNIIAIIALIITTAMGLPDMIVSAITLYRTLRPGHGRHRK</sequence>
<evidence type="ECO:0000313" key="3">
    <source>
        <dbReference type="Proteomes" id="UP000016498"/>
    </source>
</evidence>
<dbReference type="HOGENOM" id="CLU_3243474_0_0_11"/>
<keyword evidence="1" id="KW-0472">Membrane</keyword>
<organism evidence="2 3">
    <name type="scientific">Actinomyces johnsonii F0510</name>
    <dbReference type="NCBI Taxonomy" id="1227262"/>
    <lineage>
        <taxon>Bacteria</taxon>
        <taxon>Bacillati</taxon>
        <taxon>Actinomycetota</taxon>
        <taxon>Actinomycetes</taxon>
        <taxon>Actinomycetales</taxon>
        <taxon>Actinomycetaceae</taxon>
        <taxon>Actinomyces</taxon>
    </lineage>
</organism>
<accession>U1QQD3</accession>
<keyword evidence="1" id="KW-0812">Transmembrane</keyword>
<evidence type="ECO:0000313" key="2">
    <source>
        <dbReference type="EMBL" id="ERH23859.1"/>
    </source>
</evidence>
<keyword evidence="1" id="KW-1133">Transmembrane helix</keyword>